<reference evidence="1 2" key="1">
    <citation type="submission" date="2017-05" db="EMBL/GenBank/DDBJ databases">
        <authorList>
            <person name="Varghese N."/>
            <person name="Submissions S."/>
        </authorList>
    </citation>
    <scope>NUCLEOTIDE SEQUENCE [LARGE SCALE GENOMIC DNA]</scope>
    <source>
        <strain evidence="1 2">DSM 29506</strain>
    </source>
</reference>
<name>A0A521DJS1_9RHOB</name>
<dbReference type="EMBL" id="FXTO01000011">
    <property type="protein sequence ID" value="SMO71947.1"/>
    <property type="molecule type" value="Genomic_DNA"/>
</dbReference>
<accession>A0A521DJS1</accession>
<keyword evidence="2" id="KW-1185">Reference proteome</keyword>
<sequence>MFLLSGQQFEREAAQNGRPVIACLAGAGNCGSVVNVVAARDERAGTICLYRYPSPFGRRGFQIGPLPFFLPENPENTLYKQGFAESSRKGEPLLREPKIVPNVLSARYPEQRGPEQCTRGNGLWALRPVRALRPAATRLANRRFWALAPVRLVQPSPMAASAQPRLSGLRPTSPIATNIRPAATKRGVLACGPDLNRKPIAAFGRGGFFIAIAGGTGLQPRPEGTRNVQ</sequence>
<dbReference type="AlphaFoldDB" id="A0A521DJS1"/>
<evidence type="ECO:0000313" key="1">
    <source>
        <dbReference type="EMBL" id="SMO71947.1"/>
    </source>
</evidence>
<organism evidence="1 2">
    <name type="scientific">Thalassovita litoralis</name>
    <dbReference type="NCBI Taxonomy" id="1010611"/>
    <lineage>
        <taxon>Bacteria</taxon>
        <taxon>Pseudomonadati</taxon>
        <taxon>Pseudomonadota</taxon>
        <taxon>Alphaproteobacteria</taxon>
        <taxon>Rhodobacterales</taxon>
        <taxon>Roseobacteraceae</taxon>
        <taxon>Thalassovita</taxon>
    </lineage>
</organism>
<protein>
    <submittedName>
        <fullName evidence="1">Uncharacterized protein</fullName>
    </submittedName>
</protein>
<evidence type="ECO:0000313" key="2">
    <source>
        <dbReference type="Proteomes" id="UP000316030"/>
    </source>
</evidence>
<gene>
    <name evidence="1" type="ORF">SAMN06265173_11148</name>
</gene>
<proteinExistence type="predicted"/>
<dbReference type="Proteomes" id="UP000316030">
    <property type="component" value="Unassembled WGS sequence"/>
</dbReference>